<evidence type="ECO:0000313" key="2">
    <source>
        <dbReference type="Proteomes" id="UP000663836"/>
    </source>
</evidence>
<gene>
    <name evidence="1" type="ORF">JBS370_LOCUS37277</name>
</gene>
<accession>A0A820CK76</accession>
<protein>
    <submittedName>
        <fullName evidence="1">Uncharacterized protein</fullName>
    </submittedName>
</protein>
<evidence type="ECO:0000313" key="1">
    <source>
        <dbReference type="EMBL" id="CAF4217299.1"/>
    </source>
</evidence>
<name>A0A820CK76_9BILA</name>
<comment type="caution">
    <text evidence="1">The sequence shown here is derived from an EMBL/GenBank/DDBJ whole genome shotgun (WGS) entry which is preliminary data.</text>
</comment>
<reference evidence="1" key="1">
    <citation type="submission" date="2021-02" db="EMBL/GenBank/DDBJ databases">
        <authorList>
            <person name="Nowell W R."/>
        </authorList>
    </citation>
    <scope>NUCLEOTIDE SEQUENCE</scope>
</reference>
<dbReference type="AlphaFoldDB" id="A0A820CK76"/>
<organism evidence="1 2">
    <name type="scientific">Rotaria sordida</name>
    <dbReference type="NCBI Taxonomy" id="392033"/>
    <lineage>
        <taxon>Eukaryota</taxon>
        <taxon>Metazoa</taxon>
        <taxon>Spiralia</taxon>
        <taxon>Gnathifera</taxon>
        <taxon>Rotifera</taxon>
        <taxon>Eurotatoria</taxon>
        <taxon>Bdelloidea</taxon>
        <taxon>Philodinida</taxon>
        <taxon>Philodinidae</taxon>
        <taxon>Rotaria</taxon>
    </lineage>
</organism>
<proteinExistence type="predicted"/>
<feature type="non-terminal residue" evidence="1">
    <location>
        <position position="407"/>
    </location>
</feature>
<dbReference type="SUPFAM" id="SSF56399">
    <property type="entry name" value="ADP-ribosylation"/>
    <property type="match status" value="1"/>
</dbReference>
<dbReference type="Gene3D" id="3.90.176.10">
    <property type="entry name" value="Toxin ADP-ribosyltransferase, Chain A, domain 1"/>
    <property type="match status" value="1"/>
</dbReference>
<dbReference type="EMBL" id="CAJOBD010016695">
    <property type="protein sequence ID" value="CAF4217299.1"/>
    <property type="molecule type" value="Genomic_DNA"/>
</dbReference>
<dbReference type="Proteomes" id="UP000663836">
    <property type="component" value="Unassembled WGS sequence"/>
</dbReference>
<sequence>MVNRKENKESITIIWFDSNIHSHNLTENINERLCEINDYILYYNEIDPCINYIQSIDKEKIFMITSSKDISQISIQINNLPQINSIFIFDFDKNQSNEFAFEHFKFIGFYTDLDNLYSSIKEQIEDEDKLVQTFSFFNQFEYLTQNLSKQTSNLFWYQLFNKIILQLSNDQLTKNEMIDFCHQYYQNNLKLIDKFKYEYHSNKVIQWFMKRSFPYKMIKKALQTKDIDQLMTLKYFIKDLIQSFENHCQNIIQDENKNLIVYRGMKLSKEQLEEFRQNEGKLFLSNEFLTATRSYSNALNFAIKLTKQTNAIATILEIECKLKDFDKNIIFIDRNKSDDLSNQDDILFNLNVTFHLNKVEFHENIWIIKLSISNEGKIILEKYIEDTRQQIGDISIEIIFGRLMLDM</sequence>